<organism evidence="2">
    <name type="scientific">Candidatus Berkiella cookevillensis</name>
    <dbReference type="NCBI Taxonomy" id="437022"/>
    <lineage>
        <taxon>Bacteria</taxon>
        <taxon>Pseudomonadati</taxon>
        <taxon>Pseudomonadota</taxon>
        <taxon>Gammaproteobacteria</taxon>
        <taxon>Candidatus Berkiellales</taxon>
        <taxon>Candidatus Berkiellaceae</taxon>
        <taxon>Candidatus Berkiella</taxon>
    </lineage>
</organism>
<dbReference type="PANTHER" id="PTHR44167">
    <property type="entry name" value="OVARIAN-SPECIFIC SERINE/THREONINE-PROTEIN KINASE LOK-RELATED"/>
    <property type="match status" value="1"/>
</dbReference>
<dbReference type="EMBL" id="LKHV01000007">
    <property type="protein sequence ID" value="KRG18322.1"/>
    <property type="molecule type" value="Genomic_DNA"/>
</dbReference>
<dbReference type="InterPro" id="IPR008266">
    <property type="entry name" value="Tyr_kinase_AS"/>
</dbReference>
<dbReference type="PROSITE" id="PS00109">
    <property type="entry name" value="PROTEIN_KINASE_TYR"/>
    <property type="match status" value="1"/>
</dbReference>
<comment type="caution">
    <text evidence="2">The sequence shown here is derived from an EMBL/GenBank/DDBJ whole genome shotgun (WGS) entry which is preliminary data.</text>
</comment>
<dbReference type="InterPro" id="IPR000719">
    <property type="entry name" value="Prot_kinase_dom"/>
</dbReference>
<evidence type="ECO:0000313" key="4">
    <source>
        <dbReference type="Proteomes" id="UP000051494"/>
    </source>
</evidence>
<dbReference type="RefSeq" id="WP_057624626.1">
    <property type="nucleotide sequence ID" value="NZ_LKHV02000001.1"/>
</dbReference>
<dbReference type="GO" id="GO:0004672">
    <property type="term" value="F:protein kinase activity"/>
    <property type="evidence" value="ECO:0007669"/>
    <property type="project" value="InterPro"/>
</dbReference>
<dbReference type="SUPFAM" id="SSF56112">
    <property type="entry name" value="Protein kinase-like (PK-like)"/>
    <property type="match status" value="1"/>
</dbReference>
<dbReference type="InterPro" id="IPR011009">
    <property type="entry name" value="Kinase-like_dom_sf"/>
</dbReference>
<reference evidence="3" key="2">
    <citation type="journal article" date="2016" name="Genome Announc.">
        <title>Draft Genome Sequences of Two Novel Amoeba-Resistant Intranuclear Bacteria, 'Candidatus Berkiella cookevillensis' and 'Candidatus Berkiella aquae'.</title>
        <authorList>
            <person name="Mehari Y.T."/>
            <person name="Arivett B.A."/>
            <person name="Farone A.L."/>
            <person name="Gunderson J.H."/>
            <person name="Farone M.B."/>
        </authorList>
    </citation>
    <scope>NUCLEOTIDE SEQUENCE</scope>
    <source>
        <strain evidence="3">CC99</strain>
    </source>
</reference>
<name>A0A0Q9YL97_9GAMM</name>
<feature type="domain" description="Protein kinase" evidence="1">
    <location>
        <begin position="76"/>
        <end position="334"/>
    </location>
</feature>
<dbReference type="PANTHER" id="PTHR44167:SF24">
    <property type="entry name" value="SERINE_THREONINE-PROTEIN KINASE CHK2"/>
    <property type="match status" value="1"/>
</dbReference>
<sequence>MIGFTGDFQSKVQVYIDKIKSNTPLFQGLLLTANELNTIKQAFASTPIEIAKIKRGIHSRYSVIKDNDGKHYAIYTGAESAVASGAQGLIKVAQNLETGEFLLVKISKSKNIISKLHPIEDARREELFLKKRGYFAGSQERASRQFPLKHYTFMDTLPGLTAEEMFSYIFRNNIELTDFQQIELLIQFYEALLILQSENIIHRDLTPTNILISPEDLTVRFIDFGLALEAGNDGTTFDYLPVDTKKEKGMIQYANGIDVKKMYGIVLMFITNEDLQNLVEPEYLGTFSFDQNRISEKYPKGRIQYHPIDIEAVLHTLKAKKENMLNPPSPRSNL</sequence>
<dbReference type="GO" id="GO:0005524">
    <property type="term" value="F:ATP binding"/>
    <property type="evidence" value="ECO:0007669"/>
    <property type="project" value="InterPro"/>
</dbReference>
<dbReference type="Gene3D" id="1.10.510.10">
    <property type="entry name" value="Transferase(Phosphotransferase) domain 1"/>
    <property type="match status" value="1"/>
</dbReference>
<keyword evidence="4" id="KW-1185">Reference proteome</keyword>
<gene>
    <name evidence="3" type="ORF">CC99x_004125</name>
    <name evidence="2" type="ORF">CC99x_01534</name>
</gene>
<keyword evidence="2" id="KW-0418">Kinase</keyword>
<dbReference type="Pfam" id="PF00069">
    <property type="entry name" value="Pkinase"/>
    <property type="match status" value="1"/>
</dbReference>
<dbReference type="EMBL" id="LKHV02000001">
    <property type="protein sequence ID" value="MCS5708085.1"/>
    <property type="molecule type" value="Genomic_DNA"/>
</dbReference>
<evidence type="ECO:0000259" key="1">
    <source>
        <dbReference type="PROSITE" id="PS50011"/>
    </source>
</evidence>
<reference evidence="2" key="1">
    <citation type="submission" date="2015-09" db="EMBL/GenBank/DDBJ databases">
        <title>Draft Genome Sequences of Two Novel Amoeba-resistant Intranuclear Bacteria, Candidatus Berkiella cookevillensis and Candidatus Berkiella aquae.</title>
        <authorList>
            <person name="Mehari Y.T."/>
            <person name="Arivett B.A."/>
            <person name="Farone A.L."/>
            <person name="Gunderson J.H."/>
            <person name="Farone M.B."/>
        </authorList>
    </citation>
    <scope>NUCLEOTIDE SEQUENCE [LARGE SCALE GENOMIC DNA]</scope>
    <source>
        <strain evidence="2">CC99</strain>
    </source>
</reference>
<dbReference type="OrthoDB" id="4103069at2"/>
<protein>
    <submittedName>
        <fullName evidence="2 3">Protein kinase</fullName>
    </submittedName>
</protein>
<dbReference type="SMART" id="SM00220">
    <property type="entry name" value="S_TKc"/>
    <property type="match status" value="1"/>
</dbReference>
<dbReference type="AlphaFoldDB" id="A0A0Q9YL97"/>
<proteinExistence type="predicted"/>
<keyword evidence="2" id="KW-0808">Transferase</keyword>
<evidence type="ECO:0000313" key="3">
    <source>
        <dbReference type="EMBL" id="MCS5708085.1"/>
    </source>
</evidence>
<dbReference type="Proteomes" id="UP000051494">
    <property type="component" value="Unassembled WGS sequence"/>
</dbReference>
<accession>A0A0Q9YL97</accession>
<dbReference type="STRING" id="437022.CC99x_01534"/>
<evidence type="ECO:0000313" key="2">
    <source>
        <dbReference type="EMBL" id="KRG18322.1"/>
    </source>
</evidence>
<dbReference type="PROSITE" id="PS50011">
    <property type="entry name" value="PROTEIN_KINASE_DOM"/>
    <property type="match status" value="1"/>
</dbReference>
<reference evidence="3" key="3">
    <citation type="submission" date="2021-06" db="EMBL/GenBank/DDBJ databases">
        <title>Genomic Description and Analysis of Intracellular Bacteria, Candidatus Berkiella cookevillensis and Candidatus Berkiella aquae.</title>
        <authorList>
            <person name="Kidane D.T."/>
            <person name="Mehari Y.T."/>
            <person name="Rice F.C."/>
            <person name="Arivett B.A."/>
            <person name="Farone A.L."/>
            <person name="Berk S.G."/>
            <person name="Farone M.B."/>
        </authorList>
    </citation>
    <scope>NUCLEOTIDE SEQUENCE</scope>
    <source>
        <strain evidence="3">CC99</strain>
    </source>
</reference>